<protein>
    <submittedName>
        <fullName evidence="9">9846_t:CDS:1</fullName>
    </submittedName>
</protein>
<evidence type="ECO:0000256" key="3">
    <source>
        <dbReference type="SAM" id="MobiDB-lite"/>
    </source>
</evidence>
<comment type="subcellular location">
    <subcellularLocation>
        <location evidence="1">Golgi apparatus</location>
    </subcellularLocation>
</comment>
<dbReference type="InterPro" id="IPR058564">
    <property type="entry name" value="TPR_TRAPPC9_Trs120"/>
</dbReference>
<evidence type="ECO:0000259" key="5">
    <source>
        <dbReference type="Pfam" id="PF26251"/>
    </source>
</evidence>
<evidence type="ECO:0000259" key="4">
    <source>
        <dbReference type="Pfam" id="PF08626"/>
    </source>
</evidence>
<feature type="domain" description="Trs120/TRAPPC9 third Ig-like" evidence="7">
    <location>
        <begin position="1038"/>
        <end position="1176"/>
    </location>
</feature>
<dbReference type="Pfam" id="PF08626">
    <property type="entry name" value="TRAPPC9-Trs120"/>
    <property type="match status" value="1"/>
</dbReference>
<feature type="compositionally biased region" description="Low complexity" evidence="3">
    <location>
        <begin position="354"/>
        <end position="369"/>
    </location>
</feature>
<evidence type="ECO:0000259" key="8">
    <source>
        <dbReference type="Pfam" id="PF26283"/>
    </source>
</evidence>
<dbReference type="Proteomes" id="UP000789739">
    <property type="component" value="Unassembled WGS sequence"/>
</dbReference>
<dbReference type="OrthoDB" id="27962at2759"/>
<dbReference type="Pfam" id="PF26251">
    <property type="entry name" value="TPR_TRAPPC9-Trs120"/>
    <property type="match status" value="1"/>
</dbReference>
<evidence type="ECO:0000256" key="2">
    <source>
        <dbReference type="ARBA" id="ARBA00023034"/>
    </source>
</evidence>
<proteinExistence type="predicted"/>
<name>A0A9N9GQJ8_9GLOM</name>
<keyword evidence="10" id="KW-1185">Reference proteome</keyword>
<keyword evidence="2" id="KW-0333">Golgi apparatus</keyword>
<dbReference type="EMBL" id="CAJVPI010001566">
    <property type="protein sequence ID" value="CAG8618639.1"/>
    <property type="molecule type" value="Genomic_DNA"/>
</dbReference>
<dbReference type="Pfam" id="PF26283">
    <property type="entry name" value="Ig_TRAPPC9-Trs120_4th"/>
    <property type="match status" value="1"/>
</dbReference>
<evidence type="ECO:0000256" key="1">
    <source>
        <dbReference type="ARBA" id="ARBA00004555"/>
    </source>
</evidence>
<feature type="domain" description="Trs120/TRAPPC9 N-terminal" evidence="4">
    <location>
        <begin position="4"/>
        <end position="347"/>
    </location>
</feature>
<dbReference type="Pfam" id="PF26280">
    <property type="entry name" value="Ig_TRAPPC9-Trs120_2nd"/>
    <property type="match status" value="1"/>
</dbReference>
<feature type="domain" description="Trs120/TRAPPC9 TPR region" evidence="5">
    <location>
        <begin position="381"/>
        <end position="634"/>
    </location>
</feature>
<evidence type="ECO:0000259" key="6">
    <source>
        <dbReference type="Pfam" id="PF26254"/>
    </source>
</evidence>
<feature type="domain" description="Trs120/TRAPPC9 first Ig-like" evidence="6">
    <location>
        <begin position="649"/>
        <end position="846"/>
    </location>
</feature>
<dbReference type="InterPro" id="IPR058565">
    <property type="entry name" value="Ig_TRAPPC9_Trs120_1st"/>
</dbReference>
<sequence>MDPILFTSPGRIRILLVPVHPIKASTFQKHIELVKNFNVVKLGDVTPDMRGSQSMFSPALFHEGQLLFNFVTTYDADHTYLEEFQLHRRIFGVIGIMDCQEWPELTDGYRKFTGILKNYPTALTHRCFAFDPSEHQPDDTKGLIMIPTVGNMGFYMSTMICDFASTILTEFGSLVETIESKTFIESPKVPSLFSSPLTSPNGPSHRYSTPTISFTDLTSPQTPSFPLTPPSQVLTASSIGNMTAGANAKDQYHTRSFSSSTLATLSNPSSMMPTSMSDLKLKRRTPGRVQKLLADLYLLAGRLPDAVSNYYSAIETTKSNSDYLWHGAALEGLCVSLVLLAYLHADIGPQVLQAPPSPSVSQSSSAPSSPTNPKPLWADITEKYLNVITLYAKTSNSINNQVPSLIYTEACLKMSKMLTCIWLAGEWGDEALKMIVHGVMPMDKTVREKWGLSQVSGVSRVEISQWAMKGYGIFVEEMSTTEQIHVNTTLASIFSSINFQRKYAFFLRRSVFLILPLLSRSRLPLAQAGKTSIIEDDRLLGNLRQFVDIYGVGDDDEDQKGEPSEEDAQNDFGWPDIQINVLKDAIMIAESIPDFHSIAKYTSRLLRRLFVHLPREEQHRLSVSLPRIVGLAKKQDIDMQIKYWGVNIVREVQVCRPSPKEIPYPHSGKILSQSDVKKEGSDGPFIYNPFSKKSAETVQTHLVANETAYFMVLLANVYAVDLEIQSISISTEGVSFVPDVISTTIPANNSVNVKLSGVPTEDGELIIRGCKIKIYGCIEQEFFVYLPPKEEEIRKREKEDEYAKRVKKSGLAILERHRRVDSSASTGTTSSQERQHMEFLRVTVIPNQPLLKIKSTSLMHRAIMLFEGEKTEMTIALANIGKTPVDFITLSFHDSTIANAQAILSSSDIPPEEAYEMEFYAHKQSVFAWNQSDQQVNLLPGGEWMLTINVFGKRECTSGTIQIDYGYLNQEQSPNNDTFYTRQVFYPVLLTVNRNLEPLAMDLSNFKPLPDVPNNDGVQSIEHMRQIEELLRVVDASGQTLEISRLESEYCLLTFDIRNVWHVPFDVTFIVDEGASGRIVTNSTTIQPLSTSRIVLPIKRIALSEDEVTKPIPSILDKQFVVSKAPKGTAEQERLQLALFCVLSKWHYDKQPTNGRKGIIDVRSLRLNKSMLNILKVNEIEFGIEFQQSALVQKMSANRFKWAQLTCHNSTLTPMTDKGAKLSLRTQPVQTYGDGVMDYDLSGRIVWNGLLQSTLPKIEANSSITYTLPVCFLSRGDFQFLYHCEDVETRSVYFDSQPLVVEVVDRLS</sequence>
<organism evidence="9 10">
    <name type="scientific">Paraglomus brasilianum</name>
    <dbReference type="NCBI Taxonomy" id="144538"/>
    <lineage>
        <taxon>Eukaryota</taxon>
        <taxon>Fungi</taxon>
        <taxon>Fungi incertae sedis</taxon>
        <taxon>Mucoromycota</taxon>
        <taxon>Glomeromycotina</taxon>
        <taxon>Glomeromycetes</taxon>
        <taxon>Paraglomerales</taxon>
        <taxon>Paraglomeraceae</taxon>
        <taxon>Paraglomus</taxon>
    </lineage>
</organism>
<dbReference type="InterPro" id="IPR058568">
    <property type="entry name" value="Ig_TRAPPC9_Trs120_4th"/>
</dbReference>
<dbReference type="PANTHER" id="PTHR21512">
    <property type="entry name" value="TRAFFICKING PROTEIN PARTICLE COMPLEX SUBUNIT 9"/>
    <property type="match status" value="1"/>
</dbReference>
<reference evidence="9" key="1">
    <citation type="submission" date="2021-06" db="EMBL/GenBank/DDBJ databases">
        <authorList>
            <person name="Kallberg Y."/>
            <person name="Tangrot J."/>
            <person name="Rosling A."/>
        </authorList>
    </citation>
    <scope>NUCLEOTIDE SEQUENCE</scope>
    <source>
        <strain evidence="9">BR232B</strain>
    </source>
</reference>
<gene>
    <name evidence="9" type="ORF">PBRASI_LOCUS8574</name>
</gene>
<evidence type="ECO:0000259" key="7">
    <source>
        <dbReference type="Pfam" id="PF26282"/>
    </source>
</evidence>
<comment type="caution">
    <text evidence="9">The sequence shown here is derived from an EMBL/GenBank/DDBJ whole genome shotgun (WGS) entry which is preliminary data.</text>
</comment>
<dbReference type="InterPro" id="IPR058563">
    <property type="entry name" value="Trs120_TRAPPC9_N"/>
</dbReference>
<evidence type="ECO:0000313" key="10">
    <source>
        <dbReference type="Proteomes" id="UP000789739"/>
    </source>
</evidence>
<dbReference type="PANTHER" id="PTHR21512:SF5">
    <property type="entry name" value="TRAFFICKING PROTEIN PARTICLE COMPLEX SUBUNIT 9"/>
    <property type="match status" value="1"/>
</dbReference>
<dbReference type="Pfam" id="PF26254">
    <property type="entry name" value="Ig_TRAPPC9-Trs120_1st"/>
    <property type="match status" value="1"/>
</dbReference>
<feature type="domain" description="Trs120/TRAPPC9 fourth Ig-like" evidence="8">
    <location>
        <begin position="1209"/>
        <end position="1303"/>
    </location>
</feature>
<dbReference type="GO" id="GO:0005802">
    <property type="term" value="C:trans-Golgi network"/>
    <property type="evidence" value="ECO:0007669"/>
    <property type="project" value="TreeGrafter"/>
</dbReference>
<evidence type="ECO:0000313" key="9">
    <source>
        <dbReference type="EMBL" id="CAG8618639.1"/>
    </source>
</evidence>
<dbReference type="InterPro" id="IPR013935">
    <property type="entry name" value="Trs120_TRAPPC9"/>
</dbReference>
<dbReference type="InterPro" id="IPR058567">
    <property type="entry name" value="Ig_TRAPPC9_Trs120_3rd"/>
</dbReference>
<dbReference type="Pfam" id="PF26282">
    <property type="entry name" value="Ig_TRAPPC9-Trs120_3rd"/>
    <property type="match status" value="1"/>
</dbReference>
<feature type="region of interest" description="Disordered" evidence="3">
    <location>
        <begin position="354"/>
        <end position="375"/>
    </location>
</feature>
<accession>A0A9N9GQJ8</accession>